<gene>
    <name evidence="1" type="ORF">HLPR_11290</name>
</gene>
<reference evidence="1 2" key="1">
    <citation type="submission" date="2023-08" db="EMBL/GenBank/DDBJ databases">
        <title>Helicovermis profunda gen. nov., sp. nov., a novel mesophilic, fermentative bacterium within the Bacillota from a deep-sea hydrothermal vent chimney.</title>
        <authorList>
            <person name="Miyazaki U."/>
            <person name="Mizutani D."/>
            <person name="Hashimoto Y."/>
            <person name="Tame A."/>
            <person name="Sawayama S."/>
            <person name="Miyazaki J."/>
            <person name="Takai K."/>
            <person name="Nakagawa S."/>
        </authorList>
    </citation>
    <scope>NUCLEOTIDE SEQUENCE [LARGE SCALE GENOMIC DNA]</scope>
    <source>
        <strain evidence="1 2">S502</strain>
    </source>
</reference>
<evidence type="ECO:0000313" key="2">
    <source>
        <dbReference type="Proteomes" id="UP001321786"/>
    </source>
</evidence>
<accession>A0AAU9E606</accession>
<dbReference type="KEGG" id="hprf:HLPR_11290"/>
<organism evidence="1 2">
    <name type="scientific">Helicovermis profundi</name>
    <dbReference type="NCBI Taxonomy" id="3065157"/>
    <lineage>
        <taxon>Bacteria</taxon>
        <taxon>Bacillati</taxon>
        <taxon>Bacillota</taxon>
        <taxon>Clostridia</taxon>
        <taxon>Helicovermis</taxon>
    </lineage>
</organism>
<dbReference type="RefSeq" id="WP_338537103.1">
    <property type="nucleotide sequence ID" value="NZ_AP028654.1"/>
</dbReference>
<keyword evidence="2" id="KW-1185">Reference proteome</keyword>
<dbReference type="AlphaFoldDB" id="A0AAU9E606"/>
<dbReference type="EMBL" id="AP028654">
    <property type="protein sequence ID" value="BEP28798.1"/>
    <property type="molecule type" value="Genomic_DNA"/>
</dbReference>
<dbReference type="Proteomes" id="UP001321786">
    <property type="component" value="Chromosome"/>
</dbReference>
<protein>
    <submittedName>
        <fullName evidence="1">Uncharacterized protein</fullName>
    </submittedName>
</protein>
<sequence length="62" mass="7231">MEDELEKLINSEFTVNEILEAAKKLRKNKIIRCSRCNHRLGDIEDGMIIIKCKCGEYGKYII</sequence>
<name>A0AAU9E606_9FIRM</name>
<evidence type="ECO:0000313" key="1">
    <source>
        <dbReference type="EMBL" id="BEP28798.1"/>
    </source>
</evidence>
<proteinExistence type="predicted"/>